<organism evidence="1 2">
    <name type="scientific">Filobacillus milosensis</name>
    <dbReference type="NCBI Taxonomy" id="94137"/>
    <lineage>
        <taxon>Bacteria</taxon>
        <taxon>Bacillati</taxon>
        <taxon>Bacillota</taxon>
        <taxon>Bacilli</taxon>
        <taxon>Bacillales</taxon>
        <taxon>Bacillaceae</taxon>
        <taxon>Filobacillus</taxon>
    </lineage>
</organism>
<evidence type="ECO:0000313" key="2">
    <source>
        <dbReference type="Proteomes" id="UP000297975"/>
    </source>
</evidence>
<evidence type="ECO:0008006" key="3">
    <source>
        <dbReference type="Google" id="ProtNLM"/>
    </source>
</evidence>
<sequence>MNFLSNLSLLFFLLIVGCGDDNVYDADFQGTILEVKEDSILVSEDDINPESTYPVYEIMINKSTKFSGEVERYKDLDNFISQIEQPVVHLWVIDKGENNEIDNRIAREVIVEKE</sequence>
<keyword evidence="2" id="KW-1185">Reference proteome</keyword>
<dbReference type="AlphaFoldDB" id="A0A4Y8IER9"/>
<dbReference type="EMBL" id="SOPW01000014">
    <property type="protein sequence ID" value="TFB15044.1"/>
    <property type="molecule type" value="Genomic_DNA"/>
</dbReference>
<dbReference type="RefSeq" id="WP_134340787.1">
    <property type="nucleotide sequence ID" value="NZ_SOPW01000014.1"/>
</dbReference>
<proteinExistence type="predicted"/>
<evidence type="ECO:0000313" key="1">
    <source>
        <dbReference type="EMBL" id="TFB15044.1"/>
    </source>
</evidence>
<dbReference type="Proteomes" id="UP000297975">
    <property type="component" value="Unassembled WGS sequence"/>
</dbReference>
<protein>
    <recommendedName>
        <fullName evidence="3">DUF3221 domain-containing protein</fullName>
    </recommendedName>
</protein>
<gene>
    <name evidence="1" type="ORF">E3U55_12385</name>
</gene>
<dbReference type="OrthoDB" id="2972954at2"/>
<accession>A0A4Y8IER9</accession>
<reference evidence="1 2" key="1">
    <citation type="submission" date="2019-03" db="EMBL/GenBank/DDBJ databases">
        <authorList>
            <person name="He R.-H."/>
        </authorList>
    </citation>
    <scope>NUCLEOTIDE SEQUENCE [LARGE SCALE GENOMIC DNA]</scope>
    <source>
        <strain evidence="2">SH 714</strain>
    </source>
</reference>
<name>A0A4Y8IER9_9BACI</name>
<comment type="caution">
    <text evidence="1">The sequence shown here is derived from an EMBL/GenBank/DDBJ whole genome shotgun (WGS) entry which is preliminary data.</text>
</comment>